<keyword evidence="11" id="KW-1185">Reference proteome</keyword>
<dbReference type="InterPro" id="IPR002549">
    <property type="entry name" value="AI-2E-like"/>
</dbReference>
<name>A0ABP3AVI9_9LIST</name>
<evidence type="ECO:0000256" key="7">
    <source>
        <dbReference type="ARBA" id="ARBA00023136"/>
    </source>
</evidence>
<feature type="transmembrane region" description="Helical" evidence="9">
    <location>
        <begin position="250"/>
        <end position="269"/>
    </location>
</feature>
<feature type="transmembrane region" description="Helical" evidence="9">
    <location>
        <begin position="160"/>
        <end position="186"/>
    </location>
</feature>
<keyword evidence="5 9" id="KW-0812">Transmembrane</keyword>
<keyword evidence="6 9" id="KW-1133">Transmembrane helix</keyword>
<gene>
    <name evidence="10" type="ORF">MFLO_12776</name>
</gene>
<keyword evidence="7 9" id="KW-0472">Membrane</keyword>
<feature type="transmembrane region" description="Helical" evidence="9">
    <location>
        <begin position="71"/>
        <end position="93"/>
    </location>
</feature>
<keyword evidence="4" id="KW-1003">Cell membrane</keyword>
<comment type="subcellular location">
    <subcellularLocation>
        <location evidence="1">Cell membrane</location>
        <topology evidence="1">Multi-pass membrane protein</topology>
    </subcellularLocation>
</comment>
<keyword evidence="3" id="KW-0813">Transport</keyword>
<feature type="transmembrane region" description="Helical" evidence="9">
    <location>
        <begin position="276"/>
        <end position="299"/>
    </location>
</feature>
<dbReference type="Pfam" id="PF01594">
    <property type="entry name" value="AI-2E_transport"/>
    <property type="match status" value="1"/>
</dbReference>
<evidence type="ECO:0000256" key="9">
    <source>
        <dbReference type="SAM" id="Phobius"/>
    </source>
</evidence>
<evidence type="ECO:0000256" key="4">
    <source>
        <dbReference type="ARBA" id="ARBA00022475"/>
    </source>
</evidence>
<feature type="compositionally biased region" description="Basic and acidic residues" evidence="8">
    <location>
        <begin position="375"/>
        <end position="398"/>
    </location>
</feature>
<organism evidence="10 11">
    <name type="scientific">Listeria floridensis FSL S10-1187</name>
    <dbReference type="NCBI Taxonomy" id="1265817"/>
    <lineage>
        <taxon>Bacteria</taxon>
        <taxon>Bacillati</taxon>
        <taxon>Bacillota</taxon>
        <taxon>Bacilli</taxon>
        <taxon>Bacillales</taxon>
        <taxon>Listeriaceae</taxon>
        <taxon>Listeria</taxon>
    </lineage>
</organism>
<dbReference type="Proteomes" id="UP000019249">
    <property type="component" value="Unassembled WGS sequence"/>
</dbReference>
<evidence type="ECO:0000256" key="2">
    <source>
        <dbReference type="ARBA" id="ARBA00009773"/>
    </source>
</evidence>
<comment type="caution">
    <text evidence="10">The sequence shown here is derived from an EMBL/GenBank/DDBJ whole genome shotgun (WGS) entry which is preliminary data.</text>
</comment>
<dbReference type="EMBL" id="AODF01000030">
    <property type="protein sequence ID" value="EUJ28036.1"/>
    <property type="molecule type" value="Genomic_DNA"/>
</dbReference>
<feature type="transmembrane region" description="Helical" evidence="9">
    <location>
        <begin position="319"/>
        <end position="346"/>
    </location>
</feature>
<evidence type="ECO:0000313" key="10">
    <source>
        <dbReference type="EMBL" id="EUJ28036.1"/>
    </source>
</evidence>
<accession>A0ABP3AVI9</accession>
<proteinExistence type="inferred from homology"/>
<sequence length="398" mass="43900">MKNSKFRESKLFFWTIEILAVVAIVFLLLQMKYIFSPIGVIISTLFLPILVSGFLFYMFNPLVEFLEKRKIPRVLGIILIFLVFIILLTLAVIQIGPALADQVAELAKALPGYWSDFEKWINSVIKDSPLKGIDIQGELEKANISIPKIMNIVLDGVSTGIGAVAGFVTNFVMMLATVPFILFYMFKDGHRFMSSVEKFFPKFIRPDAKKIIQEMNKTLSTYISSQALDCLFVGIFTFIGYLIIGQPYALLFGFIAGATNIIPYLGPFIGAAPAVLVALFTSPLQALLVIIVVVIVQQIDGNVLQPLIMGRSLKIHPLTIIVILLVAGNLAGLLGMILGVPLYAVVKTIIVNVAKLIRLRRSGKKHLTDEEDGETSDKEDSASKSESKAEPPSETESK</sequence>
<dbReference type="PANTHER" id="PTHR21716:SF53">
    <property type="entry name" value="PERMEASE PERM-RELATED"/>
    <property type="match status" value="1"/>
</dbReference>
<evidence type="ECO:0000256" key="6">
    <source>
        <dbReference type="ARBA" id="ARBA00022989"/>
    </source>
</evidence>
<reference evidence="10 11" key="1">
    <citation type="journal article" date="2014" name="Int. J. Syst. Evol. Microbiol.">
        <title>Listeria floridensis sp. nov., Listeria aquatica sp. nov., Listeria cornellensis sp. nov., Listeria riparia sp. nov. and Listeria grandensis sp. nov., from agricultural and natural environments.</title>
        <authorList>
            <person name="den Bakker H.C."/>
            <person name="Warchocki S."/>
            <person name="Wright E.M."/>
            <person name="Allred A.F."/>
            <person name="Ahlstrom C."/>
            <person name="Manuel C.S."/>
            <person name="Stasiewicz M.J."/>
            <person name="Burrell A."/>
            <person name="Roof S."/>
            <person name="Strawn L."/>
            <person name="Fortes E.D."/>
            <person name="Nightingale K.K."/>
            <person name="Kephart D."/>
            <person name="Wiedmann M."/>
        </authorList>
    </citation>
    <scope>NUCLEOTIDE SEQUENCE [LARGE SCALE GENOMIC DNA]</scope>
    <source>
        <strain evidence="10 11">FSL S10-1187</strain>
    </source>
</reference>
<evidence type="ECO:0000256" key="1">
    <source>
        <dbReference type="ARBA" id="ARBA00004651"/>
    </source>
</evidence>
<feature type="region of interest" description="Disordered" evidence="8">
    <location>
        <begin position="364"/>
        <end position="398"/>
    </location>
</feature>
<evidence type="ECO:0008006" key="12">
    <source>
        <dbReference type="Google" id="ProtNLM"/>
    </source>
</evidence>
<evidence type="ECO:0000256" key="5">
    <source>
        <dbReference type="ARBA" id="ARBA00022692"/>
    </source>
</evidence>
<feature type="transmembrane region" description="Helical" evidence="9">
    <location>
        <begin position="12"/>
        <end position="29"/>
    </location>
</feature>
<dbReference type="RefSeq" id="WP_051993623.1">
    <property type="nucleotide sequence ID" value="NZ_AODF01000030.1"/>
</dbReference>
<dbReference type="PANTHER" id="PTHR21716">
    <property type="entry name" value="TRANSMEMBRANE PROTEIN"/>
    <property type="match status" value="1"/>
</dbReference>
<evidence type="ECO:0000313" key="11">
    <source>
        <dbReference type="Proteomes" id="UP000019249"/>
    </source>
</evidence>
<feature type="transmembrane region" description="Helical" evidence="9">
    <location>
        <begin position="219"/>
        <end position="244"/>
    </location>
</feature>
<protein>
    <recommendedName>
        <fullName evidence="12">AI-2E family transporter</fullName>
    </recommendedName>
</protein>
<evidence type="ECO:0000256" key="8">
    <source>
        <dbReference type="SAM" id="MobiDB-lite"/>
    </source>
</evidence>
<feature type="transmembrane region" description="Helical" evidence="9">
    <location>
        <begin position="35"/>
        <end position="59"/>
    </location>
</feature>
<evidence type="ECO:0000256" key="3">
    <source>
        <dbReference type="ARBA" id="ARBA00022448"/>
    </source>
</evidence>
<comment type="similarity">
    <text evidence="2">Belongs to the autoinducer-2 exporter (AI-2E) (TC 2.A.86) family.</text>
</comment>